<protein>
    <submittedName>
        <fullName evidence="1">Uncharacterized protein</fullName>
    </submittedName>
</protein>
<evidence type="ECO:0000313" key="1">
    <source>
        <dbReference type="EMBL" id="KAJ1886018.1"/>
    </source>
</evidence>
<gene>
    <name evidence="1" type="ORF">LPJ66_009836</name>
</gene>
<accession>A0ACC1I5Y0</accession>
<feature type="non-terminal residue" evidence="1">
    <location>
        <position position="78"/>
    </location>
</feature>
<dbReference type="Proteomes" id="UP001150581">
    <property type="component" value="Unassembled WGS sequence"/>
</dbReference>
<organism evidence="1 2">
    <name type="scientific">Kickxella alabastrina</name>
    <dbReference type="NCBI Taxonomy" id="61397"/>
    <lineage>
        <taxon>Eukaryota</taxon>
        <taxon>Fungi</taxon>
        <taxon>Fungi incertae sedis</taxon>
        <taxon>Zoopagomycota</taxon>
        <taxon>Kickxellomycotina</taxon>
        <taxon>Kickxellomycetes</taxon>
        <taxon>Kickxellales</taxon>
        <taxon>Kickxellaceae</taxon>
        <taxon>Kickxella</taxon>
    </lineage>
</organism>
<name>A0ACC1I5Y0_9FUNG</name>
<dbReference type="EMBL" id="JANBPG010002374">
    <property type="protein sequence ID" value="KAJ1886018.1"/>
    <property type="molecule type" value="Genomic_DNA"/>
</dbReference>
<reference evidence="1" key="1">
    <citation type="submission" date="2022-07" db="EMBL/GenBank/DDBJ databases">
        <title>Phylogenomic reconstructions and comparative analyses of Kickxellomycotina fungi.</title>
        <authorList>
            <person name="Reynolds N.K."/>
            <person name="Stajich J.E."/>
            <person name="Barry K."/>
            <person name="Grigoriev I.V."/>
            <person name="Crous P."/>
            <person name="Smith M.E."/>
        </authorList>
    </citation>
    <scope>NUCLEOTIDE SEQUENCE</scope>
    <source>
        <strain evidence="1">Benny 63K</strain>
    </source>
</reference>
<comment type="caution">
    <text evidence="1">The sequence shown here is derived from an EMBL/GenBank/DDBJ whole genome shotgun (WGS) entry which is preliminary data.</text>
</comment>
<evidence type="ECO:0000313" key="2">
    <source>
        <dbReference type="Proteomes" id="UP001150581"/>
    </source>
</evidence>
<proteinExistence type="predicted"/>
<keyword evidence="2" id="KW-1185">Reference proteome</keyword>
<sequence length="78" mass="8112">MTTSISGGGSGGHADDWDRKYKVSGDPVFRASIGELQALGTQWSGHSSAPNEFSDLAIGAQPDIAAKINPQLGARRSL</sequence>